<reference evidence="2" key="1">
    <citation type="submission" date="2017-05" db="EMBL/GenBank/DDBJ databases">
        <authorList>
            <person name="QRISCLOUD D."/>
        </authorList>
    </citation>
    <scope>NUCLEOTIDE SEQUENCE</scope>
</reference>
<feature type="signal peptide" evidence="1">
    <location>
        <begin position="1"/>
        <end position="22"/>
    </location>
</feature>
<dbReference type="AlphaFoldDB" id="A0A4Q8K3R8"/>
<evidence type="ECO:0000256" key="1">
    <source>
        <dbReference type="SAM" id="SignalP"/>
    </source>
</evidence>
<name>A0A4Q8K3R8_9ARAC</name>
<dbReference type="EMBL" id="HAHM01000139">
    <property type="protein sequence ID" value="SNX34230.1"/>
    <property type="molecule type" value="Transcribed_RNA"/>
</dbReference>
<reference evidence="2" key="2">
    <citation type="submission" date="2019-05" db="EMBL/GenBank/DDBJ databases">
        <title>Unravelling the molecular evolution of spider venoms.</title>
        <authorList>
            <person name="Pineda S."/>
        </authorList>
    </citation>
    <scope>NUCLEOTIDE SEQUENCE</scope>
</reference>
<accession>A0A4Q8K3R8</accession>
<organism evidence="2">
    <name type="scientific">Liphistius thaleban</name>
    <dbReference type="NCBI Taxonomy" id="1905330"/>
    <lineage>
        <taxon>Eukaryota</taxon>
        <taxon>Metazoa</taxon>
        <taxon>Ecdysozoa</taxon>
        <taxon>Arthropoda</taxon>
        <taxon>Chelicerata</taxon>
        <taxon>Arachnida</taxon>
        <taxon>Araneae</taxon>
        <taxon>Mesothelae</taxon>
        <taxon>Liphistiidae</taxon>
        <taxon>Liphistius</taxon>
    </lineage>
</organism>
<proteinExistence type="predicted"/>
<dbReference type="EMBL" id="HAHM01000137">
    <property type="protein sequence ID" value="SNX34217.1"/>
    <property type="molecule type" value="Transcribed_RNA"/>
</dbReference>
<keyword evidence="1" id="KW-0732">Signal</keyword>
<protein>
    <submittedName>
        <fullName evidence="2">U45-Liphistoxin-Lth1a_1</fullName>
    </submittedName>
</protein>
<evidence type="ECO:0000313" key="2">
    <source>
        <dbReference type="EMBL" id="SNX34217.1"/>
    </source>
</evidence>
<feature type="chain" id="PRO_5036120000" evidence="1">
    <location>
        <begin position="23"/>
        <end position="191"/>
    </location>
</feature>
<sequence>MKNMSEAGGLAFLLYILCSLRSSNFCSQTNPSSMGGFFLAGPPSTVSSCSVSNSTPGMTYTVLSRSSSPSNRYSRLSSRNAEEKFSEFRLILDASVGRRSGSDVLSGKRFTIPSSAESDLDVLSFNDRVVLGLPFPYSCILFTWKKSSLFRSPPIVLFWFSNKAFTSARVDEMQTINTRHSQNAKALHVLR</sequence>